<protein>
    <submittedName>
        <fullName evidence="2">Uncharacterized protein</fullName>
    </submittedName>
</protein>
<evidence type="ECO:0000256" key="1">
    <source>
        <dbReference type="SAM" id="MobiDB-lite"/>
    </source>
</evidence>
<gene>
    <name evidence="2" type="ORF">V6N11_014107</name>
</gene>
<comment type="caution">
    <text evidence="2">The sequence shown here is derived from an EMBL/GenBank/DDBJ whole genome shotgun (WGS) entry which is preliminary data.</text>
</comment>
<sequence length="218" mass="24321">MHKDLILLKTVKSFCEIAVGELELQLKYDTGSPEKVSNPLYESTKDLLHSALRKGIAKILEKQNLALPEKMTHSELVDKLIDTQVVDQFIVEPPDLMRIYNLLEDLILSGSPRFWCFGHLSMAVRGISLLSNGKRASPRKCPFACRWGSKSDFIVPRNSVTWPVSQQALRQADITNCFKPTGGNGKYGKLTAGRTVSVPTTEEGDPGVGFHSRRLERP</sequence>
<dbReference type="EMBL" id="JBBPBN010000257">
    <property type="protein sequence ID" value="KAK8491983.1"/>
    <property type="molecule type" value="Genomic_DNA"/>
</dbReference>
<evidence type="ECO:0000313" key="3">
    <source>
        <dbReference type="Proteomes" id="UP001396334"/>
    </source>
</evidence>
<accession>A0ABR2AFR8</accession>
<dbReference type="Proteomes" id="UP001396334">
    <property type="component" value="Unassembled WGS sequence"/>
</dbReference>
<name>A0ABR2AFR8_9ROSI</name>
<reference evidence="2 3" key="1">
    <citation type="journal article" date="2024" name="G3 (Bethesda)">
        <title>Genome assembly of Hibiscus sabdariffa L. provides insights into metabolisms of medicinal natural products.</title>
        <authorList>
            <person name="Kim T."/>
        </authorList>
    </citation>
    <scope>NUCLEOTIDE SEQUENCE [LARGE SCALE GENOMIC DNA]</scope>
    <source>
        <strain evidence="2">TK-2024</strain>
        <tissue evidence="2">Old leaves</tissue>
    </source>
</reference>
<proteinExistence type="predicted"/>
<evidence type="ECO:0000313" key="2">
    <source>
        <dbReference type="EMBL" id="KAK8491983.1"/>
    </source>
</evidence>
<organism evidence="2 3">
    <name type="scientific">Hibiscus sabdariffa</name>
    <name type="common">roselle</name>
    <dbReference type="NCBI Taxonomy" id="183260"/>
    <lineage>
        <taxon>Eukaryota</taxon>
        <taxon>Viridiplantae</taxon>
        <taxon>Streptophyta</taxon>
        <taxon>Embryophyta</taxon>
        <taxon>Tracheophyta</taxon>
        <taxon>Spermatophyta</taxon>
        <taxon>Magnoliopsida</taxon>
        <taxon>eudicotyledons</taxon>
        <taxon>Gunneridae</taxon>
        <taxon>Pentapetalae</taxon>
        <taxon>rosids</taxon>
        <taxon>malvids</taxon>
        <taxon>Malvales</taxon>
        <taxon>Malvaceae</taxon>
        <taxon>Malvoideae</taxon>
        <taxon>Hibiscus</taxon>
    </lineage>
</organism>
<keyword evidence="3" id="KW-1185">Reference proteome</keyword>
<feature type="region of interest" description="Disordered" evidence="1">
    <location>
        <begin position="189"/>
        <end position="218"/>
    </location>
</feature>